<dbReference type="CDD" id="cd10918">
    <property type="entry name" value="CE4_NodB_like_5s_6s"/>
    <property type="match status" value="1"/>
</dbReference>
<dbReference type="EMBL" id="MHJL01000030">
    <property type="protein sequence ID" value="OGY67094.1"/>
    <property type="molecule type" value="Genomic_DNA"/>
</dbReference>
<gene>
    <name evidence="4" type="ORF">A3I24_02855</name>
</gene>
<evidence type="ECO:0000313" key="5">
    <source>
        <dbReference type="Proteomes" id="UP000177690"/>
    </source>
</evidence>
<evidence type="ECO:0000256" key="2">
    <source>
        <dbReference type="ARBA" id="ARBA00022729"/>
    </source>
</evidence>
<dbReference type="InterPro" id="IPR002509">
    <property type="entry name" value="NODB_dom"/>
</dbReference>
<evidence type="ECO:0000256" key="1">
    <source>
        <dbReference type="ARBA" id="ARBA00004613"/>
    </source>
</evidence>
<protein>
    <recommendedName>
        <fullName evidence="3">NodB homology domain-containing protein</fullName>
    </recommendedName>
</protein>
<proteinExistence type="predicted"/>
<dbReference type="GO" id="GO:0016810">
    <property type="term" value="F:hydrolase activity, acting on carbon-nitrogen (but not peptide) bonds"/>
    <property type="evidence" value="ECO:0007669"/>
    <property type="project" value="InterPro"/>
</dbReference>
<dbReference type="Pfam" id="PF01522">
    <property type="entry name" value="Polysacc_deac_1"/>
    <property type="match status" value="2"/>
</dbReference>
<feature type="domain" description="NodB homology" evidence="3">
    <location>
        <begin position="64"/>
        <end position="305"/>
    </location>
</feature>
<dbReference type="STRING" id="1798409.A3I24_02855"/>
<dbReference type="SUPFAM" id="SSF88713">
    <property type="entry name" value="Glycoside hydrolase/deacetylase"/>
    <property type="match status" value="1"/>
</dbReference>
<dbReference type="Gene3D" id="3.20.20.370">
    <property type="entry name" value="Glycoside hydrolase/deacetylase"/>
    <property type="match status" value="1"/>
</dbReference>
<reference evidence="4 5" key="1">
    <citation type="journal article" date="2016" name="Nat. Commun.">
        <title>Thousands of microbial genomes shed light on interconnected biogeochemical processes in an aquifer system.</title>
        <authorList>
            <person name="Anantharaman K."/>
            <person name="Brown C.T."/>
            <person name="Hug L.A."/>
            <person name="Sharon I."/>
            <person name="Castelle C.J."/>
            <person name="Probst A.J."/>
            <person name="Thomas B.C."/>
            <person name="Singh A."/>
            <person name="Wilkins M.J."/>
            <person name="Karaoz U."/>
            <person name="Brodie E.L."/>
            <person name="Williams K.H."/>
            <person name="Hubbard S.S."/>
            <person name="Banfield J.F."/>
        </authorList>
    </citation>
    <scope>NUCLEOTIDE SEQUENCE [LARGE SCALE GENOMIC DNA]</scope>
</reference>
<name>A0A1G1ZR40_9BACT</name>
<dbReference type="AlphaFoldDB" id="A0A1G1ZR40"/>
<organism evidence="4 5">
    <name type="scientific">Candidatus Harrisonbacteria bacterium RIFCSPLOWO2_02_FULL_41_13b</name>
    <dbReference type="NCBI Taxonomy" id="1798409"/>
    <lineage>
        <taxon>Bacteria</taxon>
        <taxon>Candidatus Harrisoniibacteriota</taxon>
    </lineage>
</organism>
<comment type="caution">
    <text evidence="4">The sequence shown here is derived from an EMBL/GenBank/DDBJ whole genome shotgun (WGS) entry which is preliminary data.</text>
</comment>
<sequence>MFSINDRHIIVNYHYVQDPSLEFSGIHPCSIKVFEEQIHFLAAHYNIVNIGEVVEAARNDDPVKVCAFTFDDGLRDHYENVLPILRRYKIGGTFFPITSTLEGRLPPAHKLHVLLSKNSSLEIINRFYNFLKNKYPGEIGRYAIAIDKRMTQRRMHEDIPSANLKETLMIIPELRRNEFLNWVFKELGINEQEWCQKIFMNEKELLDMYQQGFIIGGHSHAHVSLEKADRDFLINDIGKSKKILEKLLGASLEIFSYPHGRHNSIATEVLKEQGFKYAVTNESRAIGKNENIFLIPRYDTNDIKA</sequence>
<dbReference type="GO" id="GO:0005975">
    <property type="term" value="P:carbohydrate metabolic process"/>
    <property type="evidence" value="ECO:0007669"/>
    <property type="project" value="InterPro"/>
</dbReference>
<keyword evidence="2" id="KW-0732">Signal</keyword>
<dbReference type="InterPro" id="IPR051398">
    <property type="entry name" value="Polysacch_Deacetylase"/>
</dbReference>
<accession>A0A1G1ZR40</accession>
<dbReference type="GO" id="GO:0005576">
    <property type="term" value="C:extracellular region"/>
    <property type="evidence" value="ECO:0007669"/>
    <property type="project" value="UniProtKB-SubCell"/>
</dbReference>
<dbReference type="PANTHER" id="PTHR34216">
    <property type="match status" value="1"/>
</dbReference>
<dbReference type="Proteomes" id="UP000177690">
    <property type="component" value="Unassembled WGS sequence"/>
</dbReference>
<dbReference type="PROSITE" id="PS51677">
    <property type="entry name" value="NODB"/>
    <property type="match status" value="1"/>
</dbReference>
<comment type="subcellular location">
    <subcellularLocation>
        <location evidence="1">Secreted</location>
    </subcellularLocation>
</comment>
<evidence type="ECO:0000313" key="4">
    <source>
        <dbReference type="EMBL" id="OGY67094.1"/>
    </source>
</evidence>
<evidence type="ECO:0000259" key="3">
    <source>
        <dbReference type="PROSITE" id="PS51677"/>
    </source>
</evidence>
<dbReference type="PANTHER" id="PTHR34216:SF3">
    <property type="entry name" value="POLY-BETA-1,6-N-ACETYL-D-GLUCOSAMINE N-DEACETYLASE"/>
    <property type="match status" value="1"/>
</dbReference>
<dbReference type="InterPro" id="IPR011330">
    <property type="entry name" value="Glyco_hydro/deAcase_b/a-brl"/>
</dbReference>